<name>A0ABV4BI85_9GAMM</name>
<proteinExistence type="predicted"/>
<protein>
    <recommendedName>
        <fullName evidence="3">CheW-like domain-containing protein</fullName>
    </recommendedName>
</protein>
<evidence type="ECO:0000313" key="2">
    <source>
        <dbReference type="Proteomes" id="UP001564408"/>
    </source>
</evidence>
<sequence length="144" mass="15524">MTLSPTTSAGLDLVLFHAGGLTCAVEASLVVALRDARTAPPAIALAELLDLAPASPIAPPSQARRLCVRQGHRERWLAIDEPVRHQHAPAAALYPLPPLVATRCRIRCVRALAWLRAHDAESLAILLDPRHLPERAIRSGKPLV</sequence>
<organism evidence="1 2">
    <name type="scientific">Thioalkalicoccus limnaeus</name>
    <dbReference type="NCBI Taxonomy" id="120681"/>
    <lineage>
        <taxon>Bacteria</taxon>
        <taxon>Pseudomonadati</taxon>
        <taxon>Pseudomonadota</taxon>
        <taxon>Gammaproteobacteria</taxon>
        <taxon>Chromatiales</taxon>
        <taxon>Chromatiaceae</taxon>
        <taxon>Thioalkalicoccus</taxon>
    </lineage>
</organism>
<evidence type="ECO:0008006" key="3">
    <source>
        <dbReference type="Google" id="ProtNLM"/>
    </source>
</evidence>
<gene>
    <name evidence="1" type="ORF">ABC977_12350</name>
</gene>
<dbReference type="SUPFAM" id="SSF50341">
    <property type="entry name" value="CheW-like"/>
    <property type="match status" value="1"/>
</dbReference>
<accession>A0ABV4BI85</accession>
<comment type="caution">
    <text evidence="1">The sequence shown here is derived from an EMBL/GenBank/DDBJ whole genome shotgun (WGS) entry which is preliminary data.</text>
</comment>
<dbReference type="EMBL" id="JBDKXB010000017">
    <property type="protein sequence ID" value="MEY6433193.1"/>
    <property type="molecule type" value="Genomic_DNA"/>
</dbReference>
<evidence type="ECO:0000313" key="1">
    <source>
        <dbReference type="EMBL" id="MEY6433193.1"/>
    </source>
</evidence>
<dbReference type="Proteomes" id="UP001564408">
    <property type="component" value="Unassembled WGS sequence"/>
</dbReference>
<keyword evidence="2" id="KW-1185">Reference proteome</keyword>
<reference evidence="1 2" key="1">
    <citation type="submission" date="2024-05" db="EMBL/GenBank/DDBJ databases">
        <title>Genome Sequence and Characterization of the New Strain Purple Sulfur Bacterium of Genus Thioalkalicoccus.</title>
        <authorList>
            <person name="Bryantseva I.A."/>
            <person name="Kyndt J.A."/>
            <person name="Imhoff J.F."/>
        </authorList>
    </citation>
    <scope>NUCLEOTIDE SEQUENCE [LARGE SCALE GENOMIC DNA]</scope>
    <source>
        <strain evidence="1 2">Um2</strain>
    </source>
</reference>
<dbReference type="RefSeq" id="WP_369667578.1">
    <property type="nucleotide sequence ID" value="NZ_JBDKXB010000017.1"/>
</dbReference>
<dbReference type="InterPro" id="IPR036061">
    <property type="entry name" value="CheW-like_dom_sf"/>
</dbReference>